<dbReference type="AlphaFoldDB" id="A0A6S7FLI0"/>
<sequence>MSMARVSPSIPFLILSTCLVEAEGKCKCVDYRRDWYVIVTSFVSGLILSAIIAVSLKYYCRHCGGVKPRAPTTESQETLATQSQGDLEQFYEEVPGAGSETSEGDFETVGSFEQTFR</sequence>
<reference evidence="1" key="1">
    <citation type="submission" date="2020-04" db="EMBL/GenBank/DDBJ databases">
        <authorList>
            <person name="Alioto T."/>
            <person name="Alioto T."/>
            <person name="Gomez Garrido J."/>
        </authorList>
    </citation>
    <scope>NUCLEOTIDE SEQUENCE</scope>
    <source>
        <strain evidence="1">A484AB</strain>
    </source>
</reference>
<comment type="caution">
    <text evidence="1">The sequence shown here is derived from an EMBL/GenBank/DDBJ whole genome shotgun (WGS) entry which is preliminary data.</text>
</comment>
<protein>
    <submittedName>
        <fullName evidence="1">Uncharacterized protein</fullName>
    </submittedName>
</protein>
<name>A0A6S7FLI0_PARCT</name>
<proteinExistence type="predicted"/>
<gene>
    <name evidence="1" type="ORF">PACLA_8A054260</name>
</gene>
<dbReference type="EMBL" id="CACRXK020000062">
    <property type="protein sequence ID" value="CAB3977673.1"/>
    <property type="molecule type" value="Genomic_DNA"/>
</dbReference>
<evidence type="ECO:0000313" key="2">
    <source>
        <dbReference type="Proteomes" id="UP001152795"/>
    </source>
</evidence>
<keyword evidence="2" id="KW-1185">Reference proteome</keyword>
<accession>A0A6S7FLI0</accession>
<dbReference type="Proteomes" id="UP001152795">
    <property type="component" value="Unassembled WGS sequence"/>
</dbReference>
<organism evidence="1 2">
    <name type="scientific">Paramuricea clavata</name>
    <name type="common">Red gorgonian</name>
    <name type="synonym">Violescent sea-whip</name>
    <dbReference type="NCBI Taxonomy" id="317549"/>
    <lineage>
        <taxon>Eukaryota</taxon>
        <taxon>Metazoa</taxon>
        <taxon>Cnidaria</taxon>
        <taxon>Anthozoa</taxon>
        <taxon>Octocorallia</taxon>
        <taxon>Malacalcyonacea</taxon>
        <taxon>Plexauridae</taxon>
        <taxon>Paramuricea</taxon>
    </lineage>
</organism>
<evidence type="ECO:0000313" key="1">
    <source>
        <dbReference type="EMBL" id="CAB3977673.1"/>
    </source>
</evidence>